<dbReference type="Pfam" id="PF00999">
    <property type="entry name" value="Na_H_Exchanger"/>
    <property type="match status" value="1"/>
</dbReference>
<keyword evidence="9 10" id="KW-0739">Sodium transport</keyword>
<keyword evidence="13" id="KW-1185">Reference proteome</keyword>
<dbReference type="InterPro" id="IPR018422">
    <property type="entry name" value="Cation/H_exchanger_CPA1"/>
</dbReference>
<dbReference type="AlphaFoldDB" id="A0A401IS68"/>
<dbReference type="OrthoDB" id="9809206at2"/>
<keyword evidence="5 10" id="KW-1133">Transmembrane helix</keyword>
<keyword evidence="10" id="KW-0050">Antiport</keyword>
<evidence type="ECO:0000259" key="11">
    <source>
        <dbReference type="Pfam" id="PF00999"/>
    </source>
</evidence>
<proteinExistence type="inferred from homology"/>
<feature type="transmembrane region" description="Helical" evidence="10">
    <location>
        <begin position="388"/>
        <end position="411"/>
    </location>
</feature>
<feature type="transmembrane region" description="Helical" evidence="10">
    <location>
        <begin position="54"/>
        <end position="71"/>
    </location>
</feature>
<name>A0A401IS68_9LACO</name>
<evidence type="ECO:0000256" key="8">
    <source>
        <dbReference type="ARBA" id="ARBA00023136"/>
    </source>
</evidence>
<comment type="caution">
    <text evidence="12">The sequence shown here is derived from an EMBL/GenBank/DDBJ whole genome shotgun (WGS) entry which is preliminary data.</text>
</comment>
<dbReference type="NCBIfam" id="TIGR00831">
    <property type="entry name" value="a_cpa1"/>
    <property type="match status" value="1"/>
</dbReference>
<dbReference type="GO" id="GO:0051453">
    <property type="term" value="P:regulation of intracellular pH"/>
    <property type="evidence" value="ECO:0007669"/>
    <property type="project" value="TreeGrafter"/>
</dbReference>
<evidence type="ECO:0000256" key="2">
    <source>
        <dbReference type="ARBA" id="ARBA00022448"/>
    </source>
</evidence>
<organism evidence="12 13">
    <name type="scientific">Ligilactobacillus salitolerans</name>
    <dbReference type="NCBI Taxonomy" id="1808352"/>
    <lineage>
        <taxon>Bacteria</taxon>
        <taxon>Bacillati</taxon>
        <taxon>Bacillota</taxon>
        <taxon>Bacilli</taxon>
        <taxon>Lactobacillales</taxon>
        <taxon>Lactobacillaceae</taxon>
        <taxon>Ligilactobacillus</taxon>
    </lineage>
</organism>
<feature type="transmembrane region" description="Helical" evidence="10">
    <location>
        <begin position="313"/>
        <end position="332"/>
    </location>
</feature>
<feature type="transmembrane region" description="Helical" evidence="10">
    <location>
        <begin position="276"/>
        <end position="293"/>
    </location>
</feature>
<evidence type="ECO:0000256" key="10">
    <source>
        <dbReference type="RuleBase" id="RU366002"/>
    </source>
</evidence>
<dbReference type="GO" id="GO:0015386">
    <property type="term" value="F:potassium:proton antiporter activity"/>
    <property type="evidence" value="ECO:0007669"/>
    <property type="project" value="TreeGrafter"/>
</dbReference>
<accession>A0A401IS68</accession>
<comment type="caution">
    <text evidence="10">Lacks conserved residue(s) required for the propagation of feature annotation.</text>
</comment>
<evidence type="ECO:0000256" key="3">
    <source>
        <dbReference type="ARBA" id="ARBA00022475"/>
    </source>
</evidence>
<dbReference type="PANTHER" id="PTHR10110">
    <property type="entry name" value="SODIUM/HYDROGEN EXCHANGER"/>
    <property type="match status" value="1"/>
</dbReference>
<reference evidence="12 13" key="1">
    <citation type="journal article" date="2019" name="Int. J. Syst. Evol. Microbiol.">
        <title>Lactobacillus salitolerans sp. nov., a novel lactic acid bacterium isolated from spent mushroom substrates.</title>
        <authorList>
            <person name="Tohno M."/>
            <person name="Tanizawa Y."/>
            <person name="Kojima Y."/>
            <person name="Sakamoto M."/>
            <person name="Nakamura Y."/>
            <person name="Ohkuma M."/>
            <person name="Kobayashi H."/>
        </authorList>
    </citation>
    <scope>NUCLEOTIDE SEQUENCE [LARGE SCALE GENOMIC DNA]</scope>
    <source>
        <strain evidence="12 13">YK43</strain>
    </source>
</reference>
<keyword evidence="4 10" id="KW-0812">Transmembrane</keyword>
<evidence type="ECO:0000313" key="12">
    <source>
        <dbReference type="EMBL" id="GBG94380.1"/>
    </source>
</evidence>
<feature type="transmembrane region" description="Helical" evidence="10">
    <location>
        <begin position="182"/>
        <end position="203"/>
    </location>
</feature>
<comment type="similarity">
    <text evidence="10">Belongs to the monovalent cation:proton antiporter 1 (CPA1) transporter (TC 2.A.36) family.</text>
</comment>
<dbReference type="Proteomes" id="UP000286848">
    <property type="component" value="Unassembled WGS sequence"/>
</dbReference>
<feature type="transmembrane region" description="Helical" evidence="10">
    <location>
        <begin position="352"/>
        <end position="373"/>
    </location>
</feature>
<comment type="subcellular location">
    <subcellularLocation>
        <location evidence="1 10">Cell membrane</location>
        <topology evidence="1 10">Multi-pass membrane protein</topology>
    </subcellularLocation>
</comment>
<dbReference type="InterPro" id="IPR006153">
    <property type="entry name" value="Cation/H_exchanger_TM"/>
</dbReference>
<evidence type="ECO:0000256" key="1">
    <source>
        <dbReference type="ARBA" id="ARBA00004651"/>
    </source>
</evidence>
<comment type="function">
    <text evidence="10">Na(+)/H(+) antiporter that extrudes sodium in exchange for external protons.</text>
</comment>
<evidence type="ECO:0000256" key="6">
    <source>
        <dbReference type="ARBA" id="ARBA00023053"/>
    </source>
</evidence>
<dbReference type="PANTHER" id="PTHR10110:SF86">
    <property type="entry name" value="SODIUM_HYDROGEN EXCHANGER 7"/>
    <property type="match status" value="1"/>
</dbReference>
<evidence type="ECO:0000313" key="13">
    <source>
        <dbReference type="Proteomes" id="UP000286848"/>
    </source>
</evidence>
<evidence type="ECO:0000256" key="4">
    <source>
        <dbReference type="ARBA" id="ARBA00022692"/>
    </source>
</evidence>
<keyword evidence="2 10" id="KW-0813">Transport</keyword>
<evidence type="ECO:0000256" key="9">
    <source>
        <dbReference type="ARBA" id="ARBA00023201"/>
    </source>
</evidence>
<sequence length="700" mass="78574">MHIIEIIIILALLILVSNVISHYLPAVPLSLIQIVLGLLTSLSGQFEINLTQDWFLLVFIAPLLYTDGRRFPKRELWRMRVPIFGNAILLVFLTTIVGGYLIYRFIPSIPLAEAFALAAILSPTDPIAVQSIAKRAKLPDSVLHLVSGESLINDASGLVAFKYALGAVLTGTFSLSSAAGNFIYISIVGVIAGFVLSQLLDLLQELLLRNGVDDVVFHTAIQLISPFLIYIVIEEVLHASGVIGVVAAGVTTQFGRTRSVEYRPELRVVSTTTWDVLNYLLNGFVFMLLGNALPTAMRNVIEGERFSTTQAVGYAFFAWLVILSIRIIWTYVYQIFPTKKNKGQKKKGAFRYALLSGLSGVRGAVTMAGILSLPLKMPSGAGFPERDLVLFIASGVVIFSLIAAVVTLPLVAPNAGPIVTRGSSIDEVNEEEEDEEELPRYLTENEAYLIITRTAIQRLNEKVTTKNQRAAYELILDYQNYERQIEMEIRDDDQVETAVQNEMTLRRVGIAGEHEAVDRLYKNAQISEEVYQESLYRLDQELKNAERLSGRSSLNIVLDFRRMRRLFHRYFHVRRSDKETEDLLKETRLADRESAKAAIKALSRFVSNDKVDNKKINRNAIYHLVIMYRNRIERIKGKSNFEFAEYQKQRSRLQIVALGAQRASVQSMLESGRITRKDAVKLRTYINYSENALTLGVGGD</sequence>
<protein>
    <submittedName>
        <fullName evidence="12">Na+/H+ antiporter</fullName>
    </submittedName>
</protein>
<evidence type="ECO:0000256" key="7">
    <source>
        <dbReference type="ARBA" id="ARBA00023065"/>
    </source>
</evidence>
<keyword evidence="7 10" id="KW-0406">Ion transport</keyword>
<dbReference type="InterPro" id="IPR004705">
    <property type="entry name" value="Cation/H_exchanger_CPA1_bac"/>
</dbReference>
<dbReference type="GO" id="GO:0015385">
    <property type="term" value="F:sodium:proton antiporter activity"/>
    <property type="evidence" value="ECO:0007669"/>
    <property type="project" value="InterPro"/>
</dbReference>
<dbReference type="Gene3D" id="6.10.140.1330">
    <property type="match status" value="1"/>
</dbReference>
<keyword evidence="8 10" id="KW-0472">Membrane</keyword>
<feature type="transmembrane region" description="Helical" evidence="10">
    <location>
        <begin position="83"/>
        <end position="103"/>
    </location>
</feature>
<keyword evidence="3 10" id="KW-1003">Cell membrane</keyword>
<feature type="transmembrane region" description="Helical" evidence="10">
    <location>
        <begin position="6"/>
        <end position="24"/>
    </location>
</feature>
<feature type="domain" description="Cation/H+ exchanger transmembrane" evidence="11">
    <location>
        <begin position="11"/>
        <end position="409"/>
    </location>
</feature>
<keyword evidence="6 10" id="KW-0915">Sodium</keyword>
<dbReference type="RefSeq" id="WP_124975720.1">
    <property type="nucleotide sequence ID" value="NZ_BFFP01000010.1"/>
</dbReference>
<dbReference type="GO" id="GO:0098719">
    <property type="term" value="P:sodium ion import across plasma membrane"/>
    <property type="evidence" value="ECO:0007669"/>
    <property type="project" value="TreeGrafter"/>
</dbReference>
<gene>
    <name evidence="12" type="primary">nhaP</name>
    <name evidence="12" type="ORF">LFYK43_08390</name>
</gene>
<dbReference type="EMBL" id="BFFP01000010">
    <property type="protein sequence ID" value="GBG94380.1"/>
    <property type="molecule type" value="Genomic_DNA"/>
</dbReference>
<dbReference type="GO" id="GO:0005886">
    <property type="term" value="C:plasma membrane"/>
    <property type="evidence" value="ECO:0007669"/>
    <property type="project" value="UniProtKB-SubCell"/>
</dbReference>
<evidence type="ECO:0000256" key="5">
    <source>
        <dbReference type="ARBA" id="ARBA00022989"/>
    </source>
</evidence>